<dbReference type="Proteomes" id="UP000095192">
    <property type="component" value="Unassembled WGS sequence"/>
</dbReference>
<proteinExistence type="predicted"/>
<gene>
    <name evidence="1" type="ORF">cyc_02433</name>
</gene>
<evidence type="ECO:0000313" key="2">
    <source>
        <dbReference type="Proteomes" id="UP000095192"/>
    </source>
</evidence>
<dbReference type="AlphaFoldDB" id="A0A1D3CYZ1"/>
<accession>A0A1D3CYZ1</accession>
<comment type="caution">
    <text evidence="1">The sequence shown here is derived from an EMBL/GenBank/DDBJ whole genome shotgun (WGS) entry which is preliminary data.</text>
</comment>
<dbReference type="InParanoid" id="A0A1D3CYZ1"/>
<dbReference type="VEuPathDB" id="ToxoDB:LOC34619289"/>
<name>A0A1D3CYZ1_9EIME</name>
<evidence type="ECO:0000313" key="1">
    <source>
        <dbReference type="EMBL" id="OEH76421.1"/>
    </source>
</evidence>
<dbReference type="InterPro" id="IPR016195">
    <property type="entry name" value="Pol/histidinol_Pase-like"/>
</dbReference>
<dbReference type="SUPFAM" id="SSF89550">
    <property type="entry name" value="PHP domain-like"/>
    <property type="match status" value="1"/>
</dbReference>
<organism evidence="1 2">
    <name type="scientific">Cyclospora cayetanensis</name>
    <dbReference type="NCBI Taxonomy" id="88456"/>
    <lineage>
        <taxon>Eukaryota</taxon>
        <taxon>Sar</taxon>
        <taxon>Alveolata</taxon>
        <taxon>Apicomplexa</taxon>
        <taxon>Conoidasida</taxon>
        <taxon>Coccidia</taxon>
        <taxon>Eucoccidiorida</taxon>
        <taxon>Eimeriorina</taxon>
        <taxon>Eimeriidae</taxon>
        <taxon>Cyclospora</taxon>
    </lineage>
</organism>
<keyword evidence="2" id="KW-1185">Reference proteome</keyword>
<dbReference type="EMBL" id="JROU02001466">
    <property type="protein sequence ID" value="OEH76421.1"/>
    <property type="molecule type" value="Genomic_DNA"/>
</dbReference>
<reference evidence="1 2" key="1">
    <citation type="journal article" date="2016" name="BMC Genomics">
        <title>Comparative genomics reveals Cyclospora cayetanensis possesses coccidia-like metabolism and invasion components but unique surface antigens.</title>
        <authorList>
            <person name="Liu S."/>
            <person name="Wang L."/>
            <person name="Zheng H."/>
            <person name="Xu Z."/>
            <person name="Roellig D.M."/>
            <person name="Li N."/>
            <person name="Frace M.A."/>
            <person name="Tang K."/>
            <person name="Arrowood M.J."/>
            <person name="Moss D.M."/>
            <person name="Zhang L."/>
            <person name="Feng Y."/>
            <person name="Xiao L."/>
        </authorList>
    </citation>
    <scope>NUCLEOTIDE SEQUENCE [LARGE SCALE GENOMIC DNA]</scope>
    <source>
        <strain evidence="1 2">CHN_HEN01</strain>
    </source>
</reference>
<dbReference type="VEuPathDB" id="ToxoDB:cyc_02433"/>
<protein>
    <submittedName>
        <fullName evidence="1">Uncharacterized protein</fullName>
    </submittedName>
</protein>
<sequence>MAYDLKLEWEGPHQFEALASRAAALGFSVVASNTYVHLPPQRGQAAPTAAAAALAKAVKEGLPFQHPLRLPSPLVPRPLTLTKAATAKTEATTAAEAPGGQTQQQHLVEWLPASTPALHSHALLHYHQHQQLPASGCGPLSDKQWEDIFPYASAARDIAQRRLAKSAAAKAPNATLCELLQLRRVTVVLGSTSAAASFSTLFPRNPPFYSAADGSPTTQSERSSACIELLAVQPTDEATWQFACSSCECDLIAVDFEGDPATSDRNEALANLQRLLRFVPPRQLVLSSGASEPQQLLGPAAALAVAAALGICSSRTHAMYGSAAAVLGRGAASHANGGAVTQGWPTAAADGGLVAAAARANMPPAVLEQLQAVRHLLQMQQQ</sequence>